<dbReference type="PANTHER" id="PTHR36842">
    <property type="entry name" value="PROTEIN TOLB HOMOLOG"/>
    <property type="match status" value="1"/>
</dbReference>
<organism evidence="2 3">
    <name type="scientific">Paenibacillus abyssi</name>
    <dbReference type="NCBI Taxonomy" id="1340531"/>
    <lineage>
        <taxon>Bacteria</taxon>
        <taxon>Bacillati</taxon>
        <taxon>Bacillota</taxon>
        <taxon>Bacilli</taxon>
        <taxon>Bacillales</taxon>
        <taxon>Paenibacillaceae</taxon>
        <taxon>Paenibacillus</taxon>
    </lineage>
</organism>
<dbReference type="Gene3D" id="2.130.10.10">
    <property type="entry name" value="YVTN repeat-like/Quinoprotein amine dehydrogenase"/>
    <property type="match status" value="1"/>
</dbReference>
<evidence type="ECO:0000259" key="1">
    <source>
        <dbReference type="Pfam" id="PF14583"/>
    </source>
</evidence>
<feature type="domain" description="Oligogalacturonate lyase" evidence="1">
    <location>
        <begin position="1"/>
        <end position="266"/>
    </location>
</feature>
<keyword evidence="2" id="KW-0456">Lyase</keyword>
<dbReference type="GO" id="GO:0045490">
    <property type="term" value="P:pectin catabolic process"/>
    <property type="evidence" value="ECO:0007669"/>
    <property type="project" value="InterPro"/>
</dbReference>
<dbReference type="Pfam" id="PF07676">
    <property type="entry name" value="PD40"/>
    <property type="match status" value="1"/>
</dbReference>
<dbReference type="AlphaFoldDB" id="A0A917LI33"/>
<dbReference type="Proteomes" id="UP000644756">
    <property type="component" value="Unassembled WGS sequence"/>
</dbReference>
<reference evidence="2" key="2">
    <citation type="submission" date="2020-09" db="EMBL/GenBank/DDBJ databases">
        <authorList>
            <person name="Sun Q."/>
            <person name="Zhou Y."/>
        </authorList>
    </citation>
    <scope>NUCLEOTIDE SEQUENCE</scope>
    <source>
        <strain evidence="2">CGMCC 1.12987</strain>
    </source>
</reference>
<dbReference type="Pfam" id="PF14583">
    <property type="entry name" value="Pectate_lyase22"/>
    <property type="match status" value="1"/>
</dbReference>
<dbReference type="InterPro" id="IPR015943">
    <property type="entry name" value="WD40/YVTN_repeat-like_dom_sf"/>
</dbReference>
<comment type="caution">
    <text evidence="2">The sequence shown here is derived from an EMBL/GenBank/DDBJ whole genome shotgun (WGS) entry which is preliminary data.</text>
</comment>
<dbReference type="SUPFAM" id="SSF69304">
    <property type="entry name" value="Tricorn protease N-terminal domain"/>
    <property type="match status" value="1"/>
</dbReference>
<dbReference type="GO" id="GO:0047487">
    <property type="term" value="F:oligogalacturonide lyase activity"/>
    <property type="evidence" value="ECO:0007669"/>
    <property type="project" value="InterPro"/>
</dbReference>
<dbReference type="InterPro" id="IPR027946">
    <property type="entry name" value="Ogl_dom"/>
</dbReference>
<dbReference type="PANTHER" id="PTHR36842:SF1">
    <property type="entry name" value="PROTEIN TOLB"/>
    <property type="match status" value="1"/>
</dbReference>
<gene>
    <name evidence="2" type="ORF">GCM10010916_47500</name>
</gene>
<dbReference type="InterPro" id="IPR011659">
    <property type="entry name" value="WD40"/>
</dbReference>
<evidence type="ECO:0000313" key="3">
    <source>
        <dbReference type="Proteomes" id="UP000644756"/>
    </source>
</evidence>
<name>A0A917LI33_9BACL</name>
<evidence type="ECO:0000313" key="2">
    <source>
        <dbReference type="EMBL" id="GGG25545.1"/>
    </source>
</evidence>
<proteinExistence type="predicted"/>
<dbReference type="RefSeq" id="WP_188533579.1">
    <property type="nucleotide sequence ID" value="NZ_BMGR01000023.1"/>
</dbReference>
<protein>
    <submittedName>
        <fullName evidence="2">Oligogalacturonate lyase</fullName>
    </submittedName>
</protein>
<dbReference type="EMBL" id="BMGR01000023">
    <property type="protein sequence ID" value="GGG25545.1"/>
    <property type="molecule type" value="Genomic_DNA"/>
</dbReference>
<accession>A0A917LI33</accession>
<keyword evidence="3" id="KW-1185">Reference proteome</keyword>
<reference evidence="2" key="1">
    <citation type="journal article" date="2014" name="Int. J. Syst. Evol. Microbiol.">
        <title>Complete genome sequence of Corynebacterium casei LMG S-19264T (=DSM 44701T), isolated from a smear-ripened cheese.</title>
        <authorList>
            <consortium name="US DOE Joint Genome Institute (JGI-PGF)"/>
            <person name="Walter F."/>
            <person name="Albersmeier A."/>
            <person name="Kalinowski J."/>
            <person name="Ruckert C."/>
        </authorList>
    </citation>
    <scope>NUCLEOTIDE SEQUENCE</scope>
    <source>
        <strain evidence="2">CGMCC 1.12987</strain>
    </source>
</reference>
<sequence>MTKGRVWPTEWKRMKDRITDVDICQLTNYKAHSHHLYFTENGWYDNGQKLLFFSDRDNRSNLFRIDLLTGEILQLTDLPPGAADNLSACLHPAEPIAYYRTGNQVVELHLENLEERLLFSGPDQWILGNLNCSADGKYVITSQREDLSHRFLIDLGNGYIGHQELMEARPKSAILRIPVAGGEAEAVFEDDCFITHINASPTIPNLITFCHEGPWHLVDQRIWGLNLDSGETWKIRPRKEPQEKVGHEYWYPDGETIGYHGFRENGAGFFGKIKYDNTELEETEFSFVNWHAYSHGFEKIVVDGRAPIDVLVVWEQVGDAFSAPKVLCEHRCSFHSQKVHAHPRFSPDGSKLLFTSDKNGYGNLYLVDVPASFALLPDFEVKGRE</sequence>